<feature type="compositionally biased region" description="Acidic residues" evidence="4">
    <location>
        <begin position="164"/>
        <end position="173"/>
    </location>
</feature>
<comment type="caution">
    <text evidence="5">The sequence shown here is derived from an EMBL/GenBank/DDBJ whole genome shotgun (WGS) entry which is preliminary data.</text>
</comment>
<evidence type="ECO:0000313" key="5">
    <source>
        <dbReference type="EMBL" id="CAL8133359.1"/>
    </source>
</evidence>
<name>A0ABP1RQR3_9HEXA</name>
<evidence type="ECO:0000256" key="2">
    <source>
        <dbReference type="ARBA" id="ARBA00022771"/>
    </source>
</evidence>
<dbReference type="Proteomes" id="UP001642540">
    <property type="component" value="Unassembled WGS sequence"/>
</dbReference>
<evidence type="ECO:0000256" key="3">
    <source>
        <dbReference type="ARBA" id="ARBA00022833"/>
    </source>
</evidence>
<dbReference type="PROSITE" id="PS00518">
    <property type="entry name" value="ZF_RING_1"/>
    <property type="match status" value="1"/>
</dbReference>
<dbReference type="Gene3D" id="3.30.40.10">
    <property type="entry name" value="Zinc/RING finger domain, C3HC4 (zinc finger)"/>
    <property type="match status" value="1"/>
</dbReference>
<keyword evidence="6" id="KW-1185">Reference proteome</keyword>
<dbReference type="EMBL" id="CAXLJM020000099">
    <property type="protein sequence ID" value="CAL8133359.1"/>
    <property type="molecule type" value="Genomic_DNA"/>
</dbReference>
<proteinExistence type="predicted"/>
<evidence type="ECO:0000256" key="1">
    <source>
        <dbReference type="ARBA" id="ARBA00022723"/>
    </source>
</evidence>
<dbReference type="InterPro" id="IPR013083">
    <property type="entry name" value="Znf_RING/FYVE/PHD"/>
</dbReference>
<feature type="region of interest" description="Disordered" evidence="4">
    <location>
        <begin position="162"/>
        <end position="181"/>
    </location>
</feature>
<dbReference type="SUPFAM" id="SSF57850">
    <property type="entry name" value="RING/U-box"/>
    <property type="match status" value="1"/>
</dbReference>
<keyword evidence="1" id="KW-0479">Metal-binding</keyword>
<evidence type="ECO:0008006" key="7">
    <source>
        <dbReference type="Google" id="ProtNLM"/>
    </source>
</evidence>
<evidence type="ECO:0000313" key="6">
    <source>
        <dbReference type="Proteomes" id="UP001642540"/>
    </source>
</evidence>
<keyword evidence="3" id="KW-0862">Zinc</keyword>
<evidence type="ECO:0000256" key="4">
    <source>
        <dbReference type="SAM" id="MobiDB-lite"/>
    </source>
</evidence>
<reference evidence="5 6" key="1">
    <citation type="submission" date="2024-08" db="EMBL/GenBank/DDBJ databases">
        <authorList>
            <person name="Cucini C."/>
            <person name="Frati F."/>
        </authorList>
    </citation>
    <scope>NUCLEOTIDE SEQUENCE [LARGE SCALE GENOMIC DNA]</scope>
</reference>
<protein>
    <recommendedName>
        <fullName evidence="7">RING-type domain-containing protein</fullName>
    </recommendedName>
</protein>
<dbReference type="InterPro" id="IPR017907">
    <property type="entry name" value="Znf_RING_CS"/>
</dbReference>
<organism evidence="5 6">
    <name type="scientific">Orchesella dallaii</name>
    <dbReference type="NCBI Taxonomy" id="48710"/>
    <lineage>
        <taxon>Eukaryota</taxon>
        <taxon>Metazoa</taxon>
        <taxon>Ecdysozoa</taxon>
        <taxon>Arthropoda</taxon>
        <taxon>Hexapoda</taxon>
        <taxon>Collembola</taxon>
        <taxon>Entomobryomorpha</taxon>
        <taxon>Entomobryoidea</taxon>
        <taxon>Orchesellidae</taxon>
        <taxon>Orchesellinae</taxon>
        <taxon>Orchesella</taxon>
    </lineage>
</organism>
<gene>
    <name evidence="5" type="ORF">ODALV1_LOCUS25033</name>
</gene>
<sequence length="181" mass="20671">MSDSQIEIVSLGSEEKDSNFQILKKQAAKLWAQVYCRCRECPTPPFPNWDELGVLKIPKSRSGVLKEARAWAEYLSKYVRCPACPPDSGIPDKLYETGSCEHKFCRHCMYRRNLLRLECCVCDMEINPVKVKVNDLYSQVAVRLRNFMEDVDKEVAKHEAIEAVLDEESENSETDVSGSSE</sequence>
<keyword evidence="2" id="KW-0863">Zinc-finger</keyword>
<accession>A0ABP1RQR3</accession>